<dbReference type="STRING" id="1656094.BFC18_09670"/>
<organism evidence="1 2">
    <name type="scientific">Alteromonas confluentis</name>
    <dbReference type="NCBI Taxonomy" id="1656094"/>
    <lineage>
        <taxon>Bacteria</taxon>
        <taxon>Pseudomonadati</taxon>
        <taxon>Pseudomonadota</taxon>
        <taxon>Gammaproteobacteria</taxon>
        <taxon>Alteromonadales</taxon>
        <taxon>Alteromonadaceae</taxon>
        <taxon>Alteromonas/Salinimonas group</taxon>
        <taxon>Alteromonas</taxon>
    </lineage>
</organism>
<protein>
    <recommendedName>
        <fullName evidence="3">Type 4 fimbrial biogenesis protein PilX N-terminal domain-containing protein</fullName>
    </recommendedName>
</protein>
<dbReference type="EMBL" id="MDHN01000016">
    <property type="protein sequence ID" value="OFC71143.1"/>
    <property type="molecule type" value="Genomic_DNA"/>
</dbReference>
<comment type="caution">
    <text evidence="1">The sequence shown here is derived from an EMBL/GenBank/DDBJ whole genome shotgun (WGS) entry which is preliminary data.</text>
</comment>
<dbReference type="Proteomes" id="UP000175691">
    <property type="component" value="Unassembled WGS sequence"/>
</dbReference>
<evidence type="ECO:0000313" key="1">
    <source>
        <dbReference type="EMBL" id="OFC71143.1"/>
    </source>
</evidence>
<proteinExistence type="predicted"/>
<evidence type="ECO:0000313" key="2">
    <source>
        <dbReference type="Proteomes" id="UP000175691"/>
    </source>
</evidence>
<evidence type="ECO:0008006" key="3">
    <source>
        <dbReference type="Google" id="ProtNLM"/>
    </source>
</evidence>
<name>A0A1E7ZC93_9ALTE</name>
<keyword evidence="2" id="KW-1185">Reference proteome</keyword>
<reference evidence="1 2" key="1">
    <citation type="submission" date="2016-08" db="EMBL/GenBank/DDBJ databases">
        <authorList>
            <person name="Seilhamer J.J."/>
        </authorList>
    </citation>
    <scope>NUCLEOTIDE SEQUENCE [LARGE SCALE GENOMIC DNA]</scope>
    <source>
        <strain evidence="1 2">KCTC 42603</strain>
    </source>
</reference>
<gene>
    <name evidence="1" type="ORF">BFC18_09670</name>
</gene>
<sequence length="147" mass="16289">MYSRFKSSMKKQQGNMLVMAMFAMVILSLLGISMATLLTSSERTIVNEVLGERAEQASRAGLEILIYAIHPANDSMIYICNASFNLTRFSTLEGMEGCSVVVRCDTRDVSFSGGRDWHYEVKSTATCSAGDFTAVKTSTRSMTRRQN</sequence>
<accession>A0A1E7ZC93</accession>
<dbReference type="AlphaFoldDB" id="A0A1E7ZC93"/>